<evidence type="ECO:0000313" key="3">
    <source>
        <dbReference type="Proteomes" id="UP001139031"/>
    </source>
</evidence>
<sequence length="155" mass="16976">MTTTARRARARAIVFVVVAALLFLMPAYRQVFGLRSRFVRDWELFNEVGVGLVVAEFAVRGADGREAAIDRYAALGRPDRAAAPRWVRSMQGEAGLVRVAGELCKRLGPVDLRARASIATMAGWVPLHAGEHDLCQPLPPRPPVAGARPRGHEDR</sequence>
<organism evidence="2 3">
    <name type="scientific">Nannocystis pusilla</name>
    <dbReference type="NCBI Taxonomy" id="889268"/>
    <lineage>
        <taxon>Bacteria</taxon>
        <taxon>Pseudomonadati</taxon>
        <taxon>Myxococcota</taxon>
        <taxon>Polyangia</taxon>
        <taxon>Nannocystales</taxon>
        <taxon>Nannocystaceae</taxon>
        <taxon>Nannocystis</taxon>
    </lineage>
</organism>
<evidence type="ECO:0000256" key="1">
    <source>
        <dbReference type="SAM" id="MobiDB-lite"/>
    </source>
</evidence>
<accession>A0ABS7TWA5</accession>
<evidence type="ECO:0000313" key="2">
    <source>
        <dbReference type="EMBL" id="MBZ5712494.1"/>
    </source>
</evidence>
<keyword evidence="3" id="KW-1185">Reference proteome</keyword>
<name>A0ABS7TWA5_9BACT</name>
<reference evidence="2" key="1">
    <citation type="submission" date="2021-08" db="EMBL/GenBank/DDBJ databases">
        <authorList>
            <person name="Stevens D.C."/>
        </authorList>
    </citation>
    <scope>NUCLEOTIDE SEQUENCE</scope>
    <source>
        <strain evidence="2">DSM 53165</strain>
    </source>
</reference>
<protein>
    <submittedName>
        <fullName evidence="2">Uncharacterized protein</fullName>
    </submittedName>
</protein>
<gene>
    <name evidence="2" type="ORF">K7C98_24900</name>
</gene>
<dbReference type="Proteomes" id="UP001139031">
    <property type="component" value="Unassembled WGS sequence"/>
</dbReference>
<proteinExistence type="predicted"/>
<dbReference type="RefSeq" id="WP_224194250.1">
    <property type="nucleotide sequence ID" value="NZ_JAIRAU010000031.1"/>
</dbReference>
<comment type="caution">
    <text evidence="2">The sequence shown here is derived from an EMBL/GenBank/DDBJ whole genome shotgun (WGS) entry which is preliminary data.</text>
</comment>
<feature type="region of interest" description="Disordered" evidence="1">
    <location>
        <begin position="135"/>
        <end position="155"/>
    </location>
</feature>
<dbReference type="EMBL" id="JAIRAU010000031">
    <property type="protein sequence ID" value="MBZ5712494.1"/>
    <property type="molecule type" value="Genomic_DNA"/>
</dbReference>